<feature type="chain" id="PRO_5046735356" description="OmpR/PhoB-type domain-containing protein" evidence="4">
    <location>
        <begin position="29"/>
        <end position="297"/>
    </location>
</feature>
<keyword evidence="3" id="KW-0812">Transmembrane</keyword>
<evidence type="ECO:0000313" key="6">
    <source>
        <dbReference type="EMBL" id="GGH38535.1"/>
    </source>
</evidence>
<keyword evidence="7" id="KW-1185">Reference proteome</keyword>
<evidence type="ECO:0000256" key="1">
    <source>
        <dbReference type="ARBA" id="ARBA00023125"/>
    </source>
</evidence>
<feature type="signal peptide" evidence="4">
    <location>
        <begin position="1"/>
        <end position="28"/>
    </location>
</feature>
<dbReference type="Proteomes" id="UP000600214">
    <property type="component" value="Unassembled WGS sequence"/>
</dbReference>
<dbReference type="EMBL" id="BMIA01000002">
    <property type="protein sequence ID" value="GGH38535.1"/>
    <property type="molecule type" value="Genomic_DNA"/>
</dbReference>
<dbReference type="InterPro" id="IPR036388">
    <property type="entry name" value="WH-like_DNA-bd_sf"/>
</dbReference>
<dbReference type="Gene3D" id="1.10.10.10">
    <property type="entry name" value="Winged helix-like DNA-binding domain superfamily/Winged helix DNA-binding domain"/>
    <property type="match status" value="1"/>
</dbReference>
<dbReference type="CDD" id="cd00383">
    <property type="entry name" value="trans_reg_C"/>
    <property type="match status" value="1"/>
</dbReference>
<feature type="DNA-binding region" description="OmpR/PhoB-type" evidence="2">
    <location>
        <begin position="198"/>
        <end position="295"/>
    </location>
</feature>
<evidence type="ECO:0000256" key="2">
    <source>
        <dbReference type="PROSITE-ProRule" id="PRU01091"/>
    </source>
</evidence>
<feature type="domain" description="OmpR/PhoB-type" evidence="5">
    <location>
        <begin position="198"/>
        <end position="295"/>
    </location>
</feature>
<keyword evidence="3" id="KW-1133">Transmembrane helix</keyword>
<reference evidence="7" key="1">
    <citation type="journal article" date="2019" name="Int. J. Syst. Evol. Microbiol.">
        <title>The Global Catalogue of Microorganisms (GCM) 10K type strain sequencing project: providing services to taxonomists for standard genome sequencing and annotation.</title>
        <authorList>
            <consortium name="The Broad Institute Genomics Platform"/>
            <consortium name="The Broad Institute Genome Sequencing Center for Infectious Disease"/>
            <person name="Wu L."/>
            <person name="Ma J."/>
        </authorList>
    </citation>
    <scope>NUCLEOTIDE SEQUENCE [LARGE SCALE GENOMIC DNA]</scope>
    <source>
        <strain evidence="7">CGMCC 1.15288</strain>
    </source>
</reference>
<proteinExistence type="predicted"/>
<accession>A0ABQ1YTR4</accession>
<organism evidence="6 7">
    <name type="scientific">Dyadobacter endophyticus</name>
    <dbReference type="NCBI Taxonomy" id="1749036"/>
    <lineage>
        <taxon>Bacteria</taxon>
        <taxon>Pseudomonadati</taxon>
        <taxon>Bacteroidota</taxon>
        <taxon>Cytophagia</taxon>
        <taxon>Cytophagales</taxon>
        <taxon>Spirosomataceae</taxon>
        <taxon>Dyadobacter</taxon>
    </lineage>
</organism>
<comment type="caution">
    <text evidence="6">The sequence shown here is derived from an EMBL/GenBank/DDBJ whole genome shotgun (WGS) entry which is preliminary data.</text>
</comment>
<evidence type="ECO:0000256" key="3">
    <source>
        <dbReference type="SAM" id="Phobius"/>
    </source>
</evidence>
<sequence>MMAYMNVIFRRFVLLAGFCTGLSVTAMANSDAVRFSENVNLALRRTADVLLRANGDSLSVIPPVKQSDANTFSVQMDRMFDYDKLPETLQRSLTSYHIDRPYSVAVLDCETGEVKLGYQFFDLNQPDGIPCKGRSRDEGCYTVQIRFTPEAPKPKSAGNTWLLVSFGGTLAGLGFIAWNRARHKKVPETKPQDVPAPHSRLTFGNSWLDTANQTLYNGESIQTLTFREAKLLAVFARNINQVLERDAILKSVWEDEGVTVGRSVDVFVSRLRKMLSADPQVKISAIHGVGYKMEVYS</sequence>
<evidence type="ECO:0000256" key="4">
    <source>
        <dbReference type="SAM" id="SignalP"/>
    </source>
</evidence>
<evidence type="ECO:0000313" key="7">
    <source>
        <dbReference type="Proteomes" id="UP000600214"/>
    </source>
</evidence>
<dbReference type="Pfam" id="PF00486">
    <property type="entry name" value="Trans_reg_C"/>
    <property type="match status" value="1"/>
</dbReference>
<name>A0ABQ1YTR4_9BACT</name>
<dbReference type="InterPro" id="IPR001867">
    <property type="entry name" value="OmpR/PhoB-type_DNA-bd"/>
</dbReference>
<dbReference type="InterPro" id="IPR016032">
    <property type="entry name" value="Sig_transdc_resp-reg_C-effctor"/>
</dbReference>
<feature type="transmembrane region" description="Helical" evidence="3">
    <location>
        <begin position="160"/>
        <end position="178"/>
    </location>
</feature>
<evidence type="ECO:0000259" key="5">
    <source>
        <dbReference type="PROSITE" id="PS51755"/>
    </source>
</evidence>
<dbReference type="SMART" id="SM00862">
    <property type="entry name" value="Trans_reg_C"/>
    <property type="match status" value="1"/>
</dbReference>
<keyword evidence="1 2" id="KW-0238">DNA-binding</keyword>
<keyword evidence="4" id="KW-0732">Signal</keyword>
<dbReference type="PROSITE" id="PS51755">
    <property type="entry name" value="OMPR_PHOB"/>
    <property type="match status" value="1"/>
</dbReference>
<keyword evidence="3" id="KW-0472">Membrane</keyword>
<dbReference type="SUPFAM" id="SSF46894">
    <property type="entry name" value="C-terminal effector domain of the bipartite response regulators"/>
    <property type="match status" value="1"/>
</dbReference>
<gene>
    <name evidence="6" type="ORF">GCM10007423_32310</name>
</gene>
<protein>
    <recommendedName>
        <fullName evidence="5">OmpR/PhoB-type domain-containing protein</fullName>
    </recommendedName>
</protein>